<dbReference type="Pfam" id="PF02636">
    <property type="entry name" value="Methyltransf_28"/>
    <property type="match status" value="1"/>
</dbReference>
<dbReference type="PANTHER" id="PTHR12049:SF7">
    <property type="entry name" value="PROTEIN ARGININE METHYLTRANSFERASE NDUFAF7, MITOCHONDRIAL"/>
    <property type="match status" value="1"/>
</dbReference>
<evidence type="ECO:0000313" key="4">
    <source>
        <dbReference type="Proteomes" id="UP000242886"/>
    </source>
</evidence>
<keyword evidence="2" id="KW-0808">Transferase</keyword>
<evidence type="ECO:0000256" key="2">
    <source>
        <dbReference type="ARBA" id="ARBA00022679"/>
    </source>
</evidence>
<evidence type="ECO:0008006" key="5">
    <source>
        <dbReference type="Google" id="ProtNLM"/>
    </source>
</evidence>
<dbReference type="RefSeq" id="WP_083522888.1">
    <property type="nucleotide sequence ID" value="NZ_LFZK01000002.1"/>
</dbReference>
<evidence type="ECO:0000256" key="1">
    <source>
        <dbReference type="ARBA" id="ARBA00022603"/>
    </source>
</evidence>
<keyword evidence="4" id="KW-1185">Reference proteome</keyword>
<sequence length="406" mass="44365">METRPPGTATRLKHLDTRAGSARLPEPTADAQAASLQLYRRIGEEIAQAGGWLPFSRYMELALYMPELGYYSGGAQKFGEAGDFITAPEISPLFARSLATPAAQVMAQSAPQILEAGAGSGLLAAELLLELERRGNLPARYLILELSGELRARQRETLSRRTAHLLDRVSWLDTLPAHFAGLVLGNELLDAMPVALLVWPEPGVLLERGVSLDEAGQFCWSDRPAGPALQTAAAQIGLQGPYPYLSEISLAAPAWVAEWGQRLERGALLLIDYGHSRSEYYLPQRSQGTLMCHYRHHAHENPLWWPGLNDITAHVDFSAIADAGFAAGLDVLGYLPQGRFLLNCGITELLAQIPDTRSRAYLAAARSVEKLILPHEMGERFKVIAFGRDLSEPVSGFQSGSRLHTL</sequence>
<evidence type="ECO:0000313" key="3">
    <source>
        <dbReference type="EMBL" id="SMB23504.1"/>
    </source>
</evidence>
<dbReference type="InterPro" id="IPR003788">
    <property type="entry name" value="NDUFAF7"/>
</dbReference>
<dbReference type="SUPFAM" id="SSF53335">
    <property type="entry name" value="S-adenosyl-L-methionine-dependent methyltransferases"/>
    <property type="match status" value="1"/>
</dbReference>
<organism evidence="3 4">
    <name type="scientific">Sterolibacterium denitrificans</name>
    <dbReference type="NCBI Taxonomy" id="157592"/>
    <lineage>
        <taxon>Bacteria</taxon>
        <taxon>Pseudomonadati</taxon>
        <taxon>Pseudomonadota</taxon>
        <taxon>Betaproteobacteria</taxon>
        <taxon>Nitrosomonadales</taxon>
        <taxon>Sterolibacteriaceae</taxon>
        <taxon>Sterolibacterium</taxon>
    </lineage>
</organism>
<gene>
    <name evidence="3" type="ORF">SDENCHOL_10852</name>
</gene>
<dbReference type="GO" id="GO:0032259">
    <property type="term" value="P:methylation"/>
    <property type="evidence" value="ECO:0007669"/>
    <property type="project" value="UniProtKB-KW"/>
</dbReference>
<dbReference type="EMBL" id="LT837803">
    <property type="protein sequence ID" value="SMB23504.1"/>
    <property type="molecule type" value="Genomic_DNA"/>
</dbReference>
<protein>
    <recommendedName>
        <fullName evidence="5">SAM-dependent methyltransferase</fullName>
    </recommendedName>
</protein>
<accession>A0A7Z7MV07</accession>
<dbReference type="PANTHER" id="PTHR12049">
    <property type="entry name" value="PROTEIN ARGININE METHYLTRANSFERASE NDUFAF7, MITOCHONDRIAL"/>
    <property type="match status" value="1"/>
</dbReference>
<dbReference type="Gene3D" id="3.40.50.12710">
    <property type="match status" value="1"/>
</dbReference>
<name>A0A7Z7MV07_9PROT</name>
<dbReference type="OrthoDB" id="9794208at2"/>
<reference evidence="3" key="1">
    <citation type="submission" date="2017-03" db="EMBL/GenBank/DDBJ databases">
        <authorList>
            <consortium name="AG Boll"/>
        </authorList>
    </citation>
    <scope>NUCLEOTIDE SEQUENCE [LARGE SCALE GENOMIC DNA]</scope>
    <source>
        <strain evidence="3">Chol</strain>
    </source>
</reference>
<proteinExistence type="predicted"/>
<dbReference type="GO" id="GO:0035243">
    <property type="term" value="F:protein-arginine omega-N symmetric methyltransferase activity"/>
    <property type="evidence" value="ECO:0007669"/>
    <property type="project" value="TreeGrafter"/>
</dbReference>
<dbReference type="AlphaFoldDB" id="A0A7Z7MV07"/>
<dbReference type="InterPro" id="IPR029063">
    <property type="entry name" value="SAM-dependent_MTases_sf"/>
</dbReference>
<dbReference type="Proteomes" id="UP000242886">
    <property type="component" value="Chromosome SDENCHOL"/>
</dbReference>
<keyword evidence="1" id="KW-0489">Methyltransferase</keyword>
<dbReference type="InterPro" id="IPR038375">
    <property type="entry name" value="NDUFAF7_sf"/>
</dbReference>